<dbReference type="Pfam" id="PF01663">
    <property type="entry name" value="Phosphodiest"/>
    <property type="match status" value="2"/>
</dbReference>
<proteinExistence type="predicted"/>
<comment type="caution">
    <text evidence="1">The sequence shown here is derived from an EMBL/GenBank/DDBJ whole genome shotgun (WGS) entry which is preliminary data.</text>
</comment>
<dbReference type="InterPro" id="IPR017850">
    <property type="entry name" value="Alkaline_phosphatase_core_sf"/>
</dbReference>
<protein>
    <recommendedName>
        <fullName evidence="3">Phosphodiesterase</fullName>
    </recommendedName>
</protein>
<evidence type="ECO:0000313" key="2">
    <source>
        <dbReference type="Proteomes" id="UP000280296"/>
    </source>
</evidence>
<dbReference type="InterPro" id="IPR002591">
    <property type="entry name" value="Phosphodiest/P_Trfase"/>
</dbReference>
<sequence length="664" mass="74405">MVRPVTRRRFLAYSLGTVGAAAVPRPLIASSPHIRSGKFRDKVVVLGFDGMDPMLVTRMMDNGELPNFQRLAARGGFQRLRTTMPPQSPVAWSSFITGAEPGGHGIYDFIHRDAASFMPYLSTSRSISGSRSIEIGDWVIPLESGRVDLMRRGTPFWDALVERDIPVTVYALPANFPIEHRSDSLRALSGMGTPDLLGGYGRYTLFTERPLPEQKRSGGRVELVRVTNHVAKGELQGPKSPFERKPQPISIPVTMIRDPRERVIKIDIGGQVALLKEGEWSEWIPVSFDFIPLLASMSGAVRCFVKQVHPFLSVYISPVQIDPMDPAMPICNPIDYSQELAENIGRFYTQGLPADTKALSEGVLDSYEFLRQGKIVFAENLAAFDYEFARFKEGCFVFYFSSTDQMSHMLMRCMDPKHPLYEPDAVQEVKDAIRFFYRGMDEVVGRVLDRVDSTTTVLVLSDHGFAPFTREINLSTWLVQEGFTAVTDQSRMHEMDFYQLVDWQNTSAYALGINGIYLNLKGREKRGTLPESEAQRVKSEIIRKLHDLKDPLTGKRVVMHAYDSSDLYSGPFASLAPDIQVGYASGYRVSDESILGGFPAGIVRDRKNPWASDHCMDPRVVPGILFSNRTWKTADPAIWDLAPTILREFGISAPRSMTGQPLRA</sequence>
<reference evidence="1 2" key="2">
    <citation type="submission" date="2019-01" db="EMBL/GenBank/DDBJ databases">
        <title>Tautonia sociabilis, a novel thermotolerant planctomycete of Isosphaeraceae family, isolated from a 4000 m deep subterranean habitat.</title>
        <authorList>
            <person name="Kovaleva O.L."/>
            <person name="Elcheninov A.G."/>
            <person name="Van Heerden E."/>
            <person name="Toshchakov S.V."/>
            <person name="Novikov A."/>
            <person name="Bonch-Osmolovskaya E.A."/>
            <person name="Kublanov I.V."/>
        </authorList>
    </citation>
    <scope>NUCLEOTIDE SEQUENCE [LARGE SCALE GENOMIC DNA]</scope>
    <source>
        <strain evidence="1 2">GM2012</strain>
    </source>
</reference>
<accession>A0A432MDF6</accession>
<evidence type="ECO:0008006" key="3">
    <source>
        <dbReference type="Google" id="ProtNLM"/>
    </source>
</evidence>
<dbReference type="Gene3D" id="3.40.720.10">
    <property type="entry name" value="Alkaline Phosphatase, subunit A"/>
    <property type="match status" value="2"/>
</dbReference>
<gene>
    <name evidence="1" type="ORF">TsocGM_23335</name>
</gene>
<evidence type="ECO:0000313" key="1">
    <source>
        <dbReference type="EMBL" id="RUL82530.1"/>
    </source>
</evidence>
<dbReference type="AlphaFoldDB" id="A0A432MDF6"/>
<dbReference type="SUPFAM" id="SSF53649">
    <property type="entry name" value="Alkaline phosphatase-like"/>
    <property type="match status" value="2"/>
</dbReference>
<reference evidence="1 2" key="1">
    <citation type="submission" date="2018-12" db="EMBL/GenBank/DDBJ databases">
        <authorList>
            <person name="Toschakov S.V."/>
        </authorList>
    </citation>
    <scope>NUCLEOTIDE SEQUENCE [LARGE SCALE GENOMIC DNA]</scope>
    <source>
        <strain evidence="1 2">GM2012</strain>
    </source>
</reference>
<dbReference type="InterPro" id="IPR006311">
    <property type="entry name" value="TAT_signal"/>
</dbReference>
<keyword evidence="2" id="KW-1185">Reference proteome</keyword>
<organism evidence="1 2">
    <name type="scientific">Tautonia sociabilis</name>
    <dbReference type="NCBI Taxonomy" id="2080755"/>
    <lineage>
        <taxon>Bacteria</taxon>
        <taxon>Pseudomonadati</taxon>
        <taxon>Planctomycetota</taxon>
        <taxon>Planctomycetia</taxon>
        <taxon>Isosphaerales</taxon>
        <taxon>Isosphaeraceae</taxon>
        <taxon>Tautonia</taxon>
    </lineage>
</organism>
<name>A0A432MDF6_9BACT</name>
<dbReference type="Proteomes" id="UP000280296">
    <property type="component" value="Unassembled WGS sequence"/>
</dbReference>
<dbReference type="PROSITE" id="PS51318">
    <property type="entry name" value="TAT"/>
    <property type="match status" value="1"/>
</dbReference>
<dbReference type="EMBL" id="RYZH01000070">
    <property type="protein sequence ID" value="RUL82530.1"/>
    <property type="molecule type" value="Genomic_DNA"/>
</dbReference>